<organism evidence="1 2">
    <name type="scientific">Vagococcus lutrae</name>
    <dbReference type="NCBI Taxonomy" id="81947"/>
    <lineage>
        <taxon>Bacteria</taxon>
        <taxon>Bacillati</taxon>
        <taxon>Bacillota</taxon>
        <taxon>Bacilli</taxon>
        <taxon>Lactobacillales</taxon>
        <taxon>Enterococcaceae</taxon>
        <taxon>Vagococcus</taxon>
    </lineage>
</organism>
<dbReference type="SUPFAM" id="SSF52540">
    <property type="entry name" value="P-loop containing nucleoside triphosphate hydrolases"/>
    <property type="match status" value="1"/>
</dbReference>
<dbReference type="RefSeq" id="WP_248855698.1">
    <property type="nucleotide sequence ID" value="NZ_CP090216.1"/>
</dbReference>
<dbReference type="CDD" id="cd02019">
    <property type="entry name" value="NK"/>
    <property type="match status" value="1"/>
</dbReference>
<protein>
    <submittedName>
        <fullName evidence="1">DNA topology modulation protein</fullName>
    </submittedName>
</protein>
<evidence type="ECO:0000313" key="2">
    <source>
        <dbReference type="Proteomes" id="UP001179600"/>
    </source>
</evidence>
<accession>A0AAF0BFJ0</accession>
<dbReference type="AlphaFoldDB" id="A0AAF0BFJ0"/>
<dbReference type="EMBL" id="CP116507">
    <property type="protein sequence ID" value="WCG22054.1"/>
    <property type="molecule type" value="Genomic_DNA"/>
</dbReference>
<dbReference type="PANTHER" id="PTHR37816:SF3">
    <property type="entry name" value="MODULATES DNA TOPOLOGY"/>
    <property type="match status" value="1"/>
</dbReference>
<dbReference type="PANTHER" id="PTHR37816">
    <property type="entry name" value="YALI0E33011P"/>
    <property type="match status" value="1"/>
</dbReference>
<sequence length="171" mass="20507">MMKVAIIGYSGSGKSTLAREIGVVNDIPVLHLDTVQFLPNWQVKEDKEALKEVSDFMAREQWIIEGNYTRYHQAQRLEEATWIIWLKFSRWACLKRVIKRYIKYQGTTRPDMAKGCEEKLDWEFITWVLYKGRTRDKQQHYQNIVNRYPDKMTIIKNQRQLNKIKNVMLKH</sequence>
<dbReference type="Gene3D" id="3.40.50.300">
    <property type="entry name" value="P-loop containing nucleotide triphosphate hydrolases"/>
    <property type="match status" value="1"/>
</dbReference>
<dbReference type="InterPro" id="IPR052922">
    <property type="entry name" value="Cytidylate_Kinase-2"/>
</dbReference>
<proteinExistence type="predicted"/>
<dbReference type="Proteomes" id="UP001179600">
    <property type="component" value="Chromosome"/>
</dbReference>
<dbReference type="InterPro" id="IPR027417">
    <property type="entry name" value="P-loop_NTPase"/>
</dbReference>
<gene>
    <name evidence="1" type="ORF">PML95_06520</name>
</gene>
<evidence type="ECO:0000313" key="1">
    <source>
        <dbReference type="EMBL" id="WCG22054.1"/>
    </source>
</evidence>
<dbReference type="NCBIfam" id="NF005576">
    <property type="entry name" value="PRK07261.1"/>
    <property type="match status" value="1"/>
</dbReference>
<reference evidence="1" key="1">
    <citation type="submission" date="2023-01" db="EMBL/GenBank/DDBJ databases">
        <title>Oxazolidinone resistance genes in florfenicol resistant enterococci from beef cattle and veal calves at slaughter.</title>
        <authorList>
            <person name="Biggel M."/>
        </authorList>
    </citation>
    <scope>NUCLEOTIDE SEQUENCE</scope>
    <source>
        <strain evidence="1">K204-1</strain>
    </source>
</reference>
<name>A0AAF0BFJ0_9ENTE</name>